<dbReference type="GeneID" id="17274994"/>
<feature type="region of interest" description="Disordered" evidence="2">
    <location>
        <begin position="641"/>
        <end position="688"/>
    </location>
</feature>
<dbReference type="RefSeq" id="XP_005782150.1">
    <property type="nucleotide sequence ID" value="XM_005782093.1"/>
</dbReference>
<feature type="compositionally biased region" description="Acidic residues" evidence="2">
    <location>
        <begin position="73"/>
        <end position="89"/>
    </location>
</feature>
<reference evidence="3" key="2">
    <citation type="submission" date="2024-10" db="UniProtKB">
        <authorList>
            <consortium name="EnsemblProtists"/>
        </authorList>
    </citation>
    <scope>IDENTIFICATION</scope>
</reference>
<feature type="compositionally biased region" description="Basic and acidic residues" evidence="2">
    <location>
        <begin position="90"/>
        <end position="99"/>
    </location>
</feature>
<feature type="coiled-coil region" evidence="1">
    <location>
        <begin position="472"/>
        <end position="506"/>
    </location>
</feature>
<evidence type="ECO:0000256" key="2">
    <source>
        <dbReference type="SAM" id="MobiDB-lite"/>
    </source>
</evidence>
<proteinExistence type="predicted"/>
<dbReference type="Proteomes" id="UP000013827">
    <property type="component" value="Unassembled WGS sequence"/>
</dbReference>
<dbReference type="EnsemblProtists" id="EOD29721">
    <property type="protein sequence ID" value="EOD29721"/>
    <property type="gene ID" value="EMIHUDRAFT_113625"/>
</dbReference>
<sequence length="804" mass="88205">MGRRAPGGPSWRCCLGSTAGRAARRAAARRAAARRAAARAYVRFGNTETGLLKLVKGRGKWSPSGATAAAVAGEEEEAEEEGEEGEEEDAPKGKLKEQPGDYPFARQQDCDLRLFDFEAFGGFGKEVRSTLREAANQLSNKLSHAQHLDEVTWTTKNWHGLQMQRLSVVLHTAVAWQTVNELASEMENTDMNNMNTDAKIKTDALGVLPEPLNGGTTANRQLMAHIGPIRAAIASKLGVKLDHMRISNKMWNVLKELEAEDRINAVKKMEKEKDIHREISRGKFVVFMSTGARAAGMFAAKTLEETLEDRAARIEIPEEVLAKIDACWQLEEQYKTACTQLHEDSDAVTLVADEDGEDKSVTAPAFTALLERAKMKKQQDQEEKAAMQDADKIKIEQLLKSEEAELSLLEDKLDEQRRRKTSIDAELAKEKDQRDTLEKEAVALARVVLKSEGQEARDKDLRKLRVKNLEAINEKEEEATKLEDSIEQYKKEKAKREVKIAKYRSKIVSAPRTLTPEQEIDELYETLELYDGRLLDLEGRQSFVESEAERAVQKVGAFWIARLAQADAREAEADAKASDLRAVLDRLGEGSAAGKADAAPERKAKAVVDVVKEKAEEEKPAKEAVEEAAVKDAGAAVAVGAATEAPKTTAEVATETKTAATDEKGGGDKAAAGGEELRGGEEAAAGLASAGPAASASLPSMQERYASAEAAGEYVHVAQYEEYDGVEYGLRSAMSQLPDEPPRSSPLHPDGELRTKLTGLSLPTTGLRAELEARYDYAMRLERAKTQQWDPAAQAWVQMPIPMQ</sequence>
<protein>
    <submittedName>
        <fullName evidence="3">Uncharacterized protein</fullName>
    </submittedName>
</protein>
<dbReference type="AlphaFoldDB" id="A0A0D3K1T6"/>
<organism evidence="3 4">
    <name type="scientific">Emiliania huxleyi (strain CCMP1516)</name>
    <dbReference type="NCBI Taxonomy" id="280463"/>
    <lineage>
        <taxon>Eukaryota</taxon>
        <taxon>Haptista</taxon>
        <taxon>Haptophyta</taxon>
        <taxon>Prymnesiophyceae</taxon>
        <taxon>Isochrysidales</taxon>
        <taxon>Noelaerhabdaceae</taxon>
        <taxon>Emiliania</taxon>
    </lineage>
</organism>
<evidence type="ECO:0000313" key="3">
    <source>
        <dbReference type="EnsemblProtists" id="EOD29721"/>
    </source>
</evidence>
<accession>A0A0D3K1T6</accession>
<evidence type="ECO:0000313" key="4">
    <source>
        <dbReference type="Proteomes" id="UP000013827"/>
    </source>
</evidence>
<name>A0A0D3K1T6_EMIH1</name>
<dbReference type="PaxDb" id="2903-EOD29721"/>
<dbReference type="KEGG" id="ehx:EMIHUDRAFT_113625"/>
<keyword evidence="4" id="KW-1185">Reference proteome</keyword>
<dbReference type="HOGENOM" id="CLU_350384_0_0_1"/>
<feature type="region of interest" description="Disordered" evidence="2">
    <location>
        <begin position="58"/>
        <end position="102"/>
    </location>
</feature>
<evidence type="ECO:0000256" key="1">
    <source>
        <dbReference type="SAM" id="Coils"/>
    </source>
</evidence>
<reference evidence="4" key="1">
    <citation type="journal article" date="2013" name="Nature">
        <title>Pan genome of the phytoplankton Emiliania underpins its global distribution.</title>
        <authorList>
            <person name="Read B.A."/>
            <person name="Kegel J."/>
            <person name="Klute M.J."/>
            <person name="Kuo A."/>
            <person name="Lefebvre S.C."/>
            <person name="Maumus F."/>
            <person name="Mayer C."/>
            <person name="Miller J."/>
            <person name="Monier A."/>
            <person name="Salamov A."/>
            <person name="Young J."/>
            <person name="Aguilar M."/>
            <person name="Claverie J.M."/>
            <person name="Frickenhaus S."/>
            <person name="Gonzalez K."/>
            <person name="Herman E.K."/>
            <person name="Lin Y.C."/>
            <person name="Napier J."/>
            <person name="Ogata H."/>
            <person name="Sarno A.F."/>
            <person name="Shmutz J."/>
            <person name="Schroeder D."/>
            <person name="de Vargas C."/>
            <person name="Verret F."/>
            <person name="von Dassow P."/>
            <person name="Valentin K."/>
            <person name="Van de Peer Y."/>
            <person name="Wheeler G."/>
            <person name="Dacks J.B."/>
            <person name="Delwiche C.F."/>
            <person name="Dyhrman S.T."/>
            <person name="Glockner G."/>
            <person name="John U."/>
            <person name="Richards T."/>
            <person name="Worden A.Z."/>
            <person name="Zhang X."/>
            <person name="Grigoriev I.V."/>
            <person name="Allen A.E."/>
            <person name="Bidle K."/>
            <person name="Borodovsky M."/>
            <person name="Bowler C."/>
            <person name="Brownlee C."/>
            <person name="Cock J.M."/>
            <person name="Elias M."/>
            <person name="Gladyshev V.N."/>
            <person name="Groth M."/>
            <person name="Guda C."/>
            <person name="Hadaegh A."/>
            <person name="Iglesias-Rodriguez M.D."/>
            <person name="Jenkins J."/>
            <person name="Jones B.M."/>
            <person name="Lawson T."/>
            <person name="Leese F."/>
            <person name="Lindquist E."/>
            <person name="Lobanov A."/>
            <person name="Lomsadze A."/>
            <person name="Malik S.B."/>
            <person name="Marsh M.E."/>
            <person name="Mackinder L."/>
            <person name="Mock T."/>
            <person name="Mueller-Roeber B."/>
            <person name="Pagarete A."/>
            <person name="Parker M."/>
            <person name="Probert I."/>
            <person name="Quesneville H."/>
            <person name="Raines C."/>
            <person name="Rensing S.A."/>
            <person name="Riano-Pachon D.M."/>
            <person name="Richier S."/>
            <person name="Rokitta S."/>
            <person name="Shiraiwa Y."/>
            <person name="Soanes D.M."/>
            <person name="van der Giezen M."/>
            <person name="Wahlund T.M."/>
            <person name="Williams B."/>
            <person name="Wilson W."/>
            <person name="Wolfe G."/>
            <person name="Wurch L.L."/>
        </authorList>
    </citation>
    <scope>NUCLEOTIDE SEQUENCE</scope>
</reference>
<keyword evidence="1" id="KW-0175">Coiled coil</keyword>
<feature type="coiled-coil region" evidence="1">
    <location>
        <begin position="370"/>
        <end position="447"/>
    </location>
</feature>
<feature type="compositionally biased region" description="Low complexity" evidence="2">
    <location>
        <begin position="641"/>
        <end position="659"/>
    </location>
</feature>